<dbReference type="Gene3D" id="1.10.1040.10">
    <property type="entry name" value="N-(1-d-carboxylethyl)-l-norvaline Dehydrogenase, domain 2"/>
    <property type="match status" value="1"/>
</dbReference>
<gene>
    <name evidence="7" type="ORF">H8S45_13725</name>
</gene>
<protein>
    <submittedName>
        <fullName evidence="7">NAD(P)-dependent oxidoreductase</fullName>
    </submittedName>
</protein>
<feature type="active site" evidence="4">
    <location>
        <position position="175"/>
    </location>
</feature>
<evidence type="ECO:0000256" key="2">
    <source>
        <dbReference type="ARBA" id="ARBA00023002"/>
    </source>
</evidence>
<dbReference type="Gene3D" id="3.40.50.720">
    <property type="entry name" value="NAD(P)-binding Rossmann-like Domain"/>
    <property type="match status" value="1"/>
</dbReference>
<evidence type="ECO:0000313" key="7">
    <source>
        <dbReference type="EMBL" id="MBC5726511.1"/>
    </source>
</evidence>
<dbReference type="SUPFAM" id="SSF48179">
    <property type="entry name" value="6-phosphogluconate dehydrogenase C-terminal domain-like"/>
    <property type="match status" value="1"/>
</dbReference>
<feature type="domain" description="3-hydroxyisobutyrate dehydrogenase-like NAD-binding" evidence="6">
    <location>
        <begin position="173"/>
        <end position="286"/>
    </location>
</feature>
<dbReference type="GO" id="GO:0051287">
    <property type="term" value="F:NAD binding"/>
    <property type="evidence" value="ECO:0007669"/>
    <property type="project" value="InterPro"/>
</dbReference>
<dbReference type="PANTHER" id="PTHR43580">
    <property type="entry name" value="OXIDOREDUCTASE GLYR1-RELATED"/>
    <property type="match status" value="1"/>
</dbReference>
<dbReference type="Proteomes" id="UP000606499">
    <property type="component" value="Unassembled WGS sequence"/>
</dbReference>
<dbReference type="GO" id="GO:0050661">
    <property type="term" value="F:NADP binding"/>
    <property type="evidence" value="ECO:0007669"/>
    <property type="project" value="InterPro"/>
</dbReference>
<dbReference type="AlphaFoldDB" id="A0A923RXN4"/>
<evidence type="ECO:0000313" key="8">
    <source>
        <dbReference type="Proteomes" id="UP000606499"/>
    </source>
</evidence>
<dbReference type="InterPro" id="IPR051265">
    <property type="entry name" value="HIBADH-related_NP60_sf"/>
</dbReference>
<dbReference type="SUPFAM" id="SSF51735">
    <property type="entry name" value="NAD(P)-binding Rossmann-fold domains"/>
    <property type="match status" value="1"/>
</dbReference>
<dbReference type="InterPro" id="IPR015815">
    <property type="entry name" value="HIBADH-related"/>
</dbReference>
<reference evidence="7" key="1">
    <citation type="submission" date="2020-08" db="EMBL/GenBank/DDBJ databases">
        <title>Genome public.</title>
        <authorList>
            <person name="Liu C."/>
            <person name="Sun Q."/>
        </authorList>
    </citation>
    <scope>NUCLEOTIDE SEQUENCE</scope>
    <source>
        <strain evidence="7">NSJ-28</strain>
    </source>
</reference>
<comment type="caution">
    <text evidence="7">The sequence shown here is derived from an EMBL/GenBank/DDBJ whole genome shotgun (WGS) entry which is preliminary data.</text>
</comment>
<dbReference type="InterPro" id="IPR013328">
    <property type="entry name" value="6PGD_dom2"/>
</dbReference>
<proteinExistence type="inferred from homology"/>
<feature type="domain" description="6-phosphogluconate dehydrogenase NADP-binding" evidence="5">
    <location>
        <begin position="7"/>
        <end position="166"/>
    </location>
</feature>
<keyword evidence="2" id="KW-0560">Oxidoreductase</keyword>
<keyword evidence="8" id="KW-1185">Reference proteome</keyword>
<accession>A0A923RXN4</accession>
<dbReference type="InterPro" id="IPR029154">
    <property type="entry name" value="HIBADH-like_NADP-bd"/>
</dbReference>
<keyword evidence="3" id="KW-0520">NAD</keyword>
<dbReference type="RefSeq" id="WP_107631084.1">
    <property type="nucleotide sequence ID" value="NZ_JACOPL010000017.1"/>
</dbReference>
<organism evidence="7 8">
    <name type="scientific">Agathobaculum faecis</name>
    <dbReference type="NCBI Taxonomy" id="2763013"/>
    <lineage>
        <taxon>Bacteria</taxon>
        <taxon>Bacillati</taxon>
        <taxon>Bacillota</taxon>
        <taxon>Clostridia</taxon>
        <taxon>Eubacteriales</taxon>
        <taxon>Butyricicoccaceae</taxon>
        <taxon>Agathobaculum</taxon>
    </lineage>
</organism>
<dbReference type="InterPro" id="IPR036291">
    <property type="entry name" value="NAD(P)-bd_dom_sf"/>
</dbReference>
<dbReference type="InterPro" id="IPR006115">
    <property type="entry name" value="6PGDH_NADP-bd"/>
</dbReference>
<dbReference type="EMBL" id="JACOPL010000017">
    <property type="protein sequence ID" value="MBC5726511.1"/>
    <property type="molecule type" value="Genomic_DNA"/>
</dbReference>
<dbReference type="PANTHER" id="PTHR43580:SF2">
    <property type="entry name" value="CYTOKINE-LIKE NUCLEAR FACTOR N-PAC"/>
    <property type="match status" value="1"/>
</dbReference>
<dbReference type="GO" id="GO:0016491">
    <property type="term" value="F:oxidoreductase activity"/>
    <property type="evidence" value="ECO:0007669"/>
    <property type="project" value="UniProtKB-KW"/>
</dbReference>
<evidence type="ECO:0000256" key="4">
    <source>
        <dbReference type="PIRSR" id="PIRSR000103-1"/>
    </source>
</evidence>
<evidence type="ECO:0000259" key="5">
    <source>
        <dbReference type="Pfam" id="PF03446"/>
    </source>
</evidence>
<evidence type="ECO:0000259" key="6">
    <source>
        <dbReference type="Pfam" id="PF14833"/>
    </source>
</evidence>
<evidence type="ECO:0000256" key="3">
    <source>
        <dbReference type="ARBA" id="ARBA00023027"/>
    </source>
</evidence>
<name>A0A923RXN4_9FIRM</name>
<dbReference type="Pfam" id="PF03446">
    <property type="entry name" value="NAD_binding_2"/>
    <property type="match status" value="1"/>
</dbReference>
<comment type="similarity">
    <text evidence="1">Belongs to the HIBADH-related family.</text>
</comment>
<dbReference type="InterPro" id="IPR008927">
    <property type="entry name" value="6-PGluconate_DH-like_C_sf"/>
</dbReference>
<dbReference type="Pfam" id="PF14833">
    <property type="entry name" value="NAD_binding_11"/>
    <property type="match status" value="1"/>
</dbReference>
<sequence length="300" mass="32597">MSGTKRLGWIGTGAMGGPMAARLCKAGYPVTICGSGRRDLSGYAMETGARLAHNPREVAEQADIIFTMIPNGEVLLDVITGPDGLDKASLQEKIVVDMSTVDPDSSARAAERMEKNGGWLLRAPVTGSTHFAAAGTLGIMVSGDRQVFETCRPYLKVLGDRQTWLGDGEQSRYMKIIINMMLAQALQSFSEGLVLGEKLGLPWETMIDLIGDSAAAAPILRYKADTMKARDFTPTSTGYNMHKDMRMAMELAKQVDANLPTASLTMQMYNSLIAMGLKQRDNTAILLVNERMNQLARTPD</sequence>
<evidence type="ECO:0000256" key="1">
    <source>
        <dbReference type="ARBA" id="ARBA00009080"/>
    </source>
</evidence>
<dbReference type="PIRSF" id="PIRSF000103">
    <property type="entry name" value="HIBADH"/>
    <property type="match status" value="1"/>
</dbReference>